<dbReference type="Gene3D" id="3.40.1000.10">
    <property type="entry name" value="Mog1/PsbP, alpha/beta/alpha sandwich"/>
    <property type="match status" value="1"/>
</dbReference>
<dbReference type="EMBL" id="RBXB01000002">
    <property type="protein sequence ID" value="RKS97603.1"/>
    <property type="molecule type" value="Genomic_DNA"/>
</dbReference>
<reference evidence="1 2" key="1">
    <citation type="submission" date="2018-10" db="EMBL/GenBank/DDBJ databases">
        <title>Genomic Encyclopedia of Archaeal and Bacterial Type Strains, Phase II (KMG-II): from individual species to whole genera.</title>
        <authorList>
            <person name="Goeker M."/>
        </authorList>
    </citation>
    <scope>NUCLEOTIDE SEQUENCE [LARGE SCALE GENOMIC DNA]</scope>
    <source>
        <strain evidence="1 2">DSM 14219</strain>
    </source>
</reference>
<comment type="caution">
    <text evidence="1">The sequence shown here is derived from an EMBL/GenBank/DDBJ whole genome shotgun (WGS) entry which is preliminary data.</text>
</comment>
<protein>
    <submittedName>
        <fullName evidence="1">Uncharacterized protein</fullName>
    </submittedName>
</protein>
<name>A0A495SDM6_9FLAO</name>
<dbReference type="OrthoDB" id="820611at2"/>
<gene>
    <name evidence="1" type="ORF">BCF58_1736</name>
</gene>
<evidence type="ECO:0000313" key="2">
    <source>
        <dbReference type="Proteomes" id="UP000272428"/>
    </source>
</evidence>
<evidence type="ECO:0000313" key="1">
    <source>
        <dbReference type="EMBL" id="RKS97603.1"/>
    </source>
</evidence>
<proteinExistence type="predicted"/>
<dbReference type="Proteomes" id="UP000272428">
    <property type="component" value="Unassembled WGS sequence"/>
</dbReference>
<keyword evidence="2" id="KW-1185">Reference proteome</keyword>
<accession>A0A495SDM6</accession>
<dbReference type="AlphaFoldDB" id="A0A495SDM6"/>
<dbReference type="RefSeq" id="WP_121461384.1">
    <property type="nucleotide sequence ID" value="NZ_RBXB01000002.1"/>
</dbReference>
<sequence>MKKILLIGLLLIGQVCFGQTKDLIKVPGTKCSLIPPDGFVIASNFSGFQNNETGTSIMITEIPAPYQSIIDGFTADALKMKGMTLIKKQTIDFKNSKATFFNVTQSANETNYFKQILVFGDAQQTILVSGIYPEVSKSIEPIIKEALLSTVYDQSQNESPLDAAIFTVDTSNTDFKLIKYMSGSLLYSTDGKIPTEKPILIVGNSIGKVPTQNRKKYAEERLKKLPNGNQSIIKQINEITIDNLNGYEIIANGKTKNNIPELIYQAMLFNDKGDYYMIVGQTKENFEKYLETFKKITKTFKRK</sequence>
<organism evidence="1 2">
    <name type="scientific">Chryseobacterium defluvii</name>
    <dbReference type="NCBI Taxonomy" id="160396"/>
    <lineage>
        <taxon>Bacteria</taxon>
        <taxon>Pseudomonadati</taxon>
        <taxon>Bacteroidota</taxon>
        <taxon>Flavobacteriia</taxon>
        <taxon>Flavobacteriales</taxon>
        <taxon>Weeksellaceae</taxon>
        <taxon>Chryseobacterium group</taxon>
        <taxon>Chryseobacterium</taxon>
    </lineage>
</organism>